<dbReference type="RefSeq" id="WP_307044667.1">
    <property type="nucleotide sequence ID" value="NZ_JAUSYA010000001.1"/>
</dbReference>
<evidence type="ECO:0000256" key="2">
    <source>
        <dbReference type="SAM" id="SignalP"/>
    </source>
</evidence>
<sequence>MAANRRSRKRGPRPAAVRGGAALLTGLAAVSALTALTGCSGDDSPSSVASKAASAAQSVGAQATAAASSLASEASEAFSSATAEVGRKLDGIEGGVDAKGDVKLGTPTADGDRSAVEVTVENSVDSTKSFAVEVDFKDSGGKLLDSVLVTVTDVPAGKTAKAIARSHRALSGEVKAEAARAVRY</sequence>
<evidence type="ECO:0000256" key="1">
    <source>
        <dbReference type="SAM" id="MobiDB-lite"/>
    </source>
</evidence>
<keyword evidence="2" id="KW-0732">Signal</keyword>
<name>A0ABU0Q359_STRAH</name>
<evidence type="ECO:0000313" key="3">
    <source>
        <dbReference type="EMBL" id="MDQ0685105.1"/>
    </source>
</evidence>
<proteinExistence type="predicted"/>
<reference evidence="3 4" key="1">
    <citation type="submission" date="2023-07" db="EMBL/GenBank/DDBJ databases">
        <title>Comparative genomics of wheat-associated soil bacteria to identify genetic determinants of phenazine resistance.</title>
        <authorList>
            <person name="Mouncey N."/>
        </authorList>
    </citation>
    <scope>NUCLEOTIDE SEQUENCE [LARGE SCALE GENOMIC DNA]</scope>
    <source>
        <strain evidence="3 4">W4I19-2</strain>
    </source>
</reference>
<evidence type="ECO:0008006" key="5">
    <source>
        <dbReference type="Google" id="ProtNLM"/>
    </source>
</evidence>
<dbReference type="Proteomes" id="UP001243364">
    <property type="component" value="Unassembled WGS sequence"/>
</dbReference>
<gene>
    <name evidence="3" type="ORF">QFZ56_004068</name>
</gene>
<feature type="region of interest" description="Disordered" evidence="1">
    <location>
        <begin position="89"/>
        <end position="116"/>
    </location>
</feature>
<comment type="caution">
    <text evidence="3">The sequence shown here is derived from an EMBL/GenBank/DDBJ whole genome shotgun (WGS) entry which is preliminary data.</text>
</comment>
<accession>A0ABU0Q359</accession>
<dbReference type="EMBL" id="JAUSYA010000001">
    <property type="protein sequence ID" value="MDQ0685105.1"/>
    <property type="molecule type" value="Genomic_DNA"/>
</dbReference>
<feature type="signal peptide" evidence="2">
    <location>
        <begin position="1"/>
        <end position="34"/>
    </location>
</feature>
<protein>
    <recommendedName>
        <fullName evidence="5">Lipoprotein</fullName>
    </recommendedName>
</protein>
<evidence type="ECO:0000313" key="4">
    <source>
        <dbReference type="Proteomes" id="UP001243364"/>
    </source>
</evidence>
<feature type="chain" id="PRO_5046001494" description="Lipoprotein" evidence="2">
    <location>
        <begin position="35"/>
        <end position="184"/>
    </location>
</feature>
<keyword evidence="4" id="KW-1185">Reference proteome</keyword>
<feature type="compositionally biased region" description="Basic and acidic residues" evidence="1">
    <location>
        <begin position="89"/>
        <end position="102"/>
    </location>
</feature>
<organism evidence="3 4">
    <name type="scientific">Streptomyces achromogenes</name>
    <dbReference type="NCBI Taxonomy" id="67255"/>
    <lineage>
        <taxon>Bacteria</taxon>
        <taxon>Bacillati</taxon>
        <taxon>Actinomycetota</taxon>
        <taxon>Actinomycetes</taxon>
        <taxon>Kitasatosporales</taxon>
        <taxon>Streptomycetaceae</taxon>
        <taxon>Streptomyces</taxon>
    </lineage>
</organism>